<dbReference type="EMBL" id="SMCO01000024">
    <property type="protein sequence ID" value="TCV81292.1"/>
    <property type="molecule type" value="Genomic_DNA"/>
</dbReference>
<sequence>MPASILMPDLKYRNFWLFMGFVWIALDIYLSLMHNPPQILDVHMADKIEHFAAYALLMFWFCQIFWEFSRQLKVAIALAALGVSMEIVQGMEGFRVFEYADMLANTIGVLIGWGVGKTVLKHTLCQFERVIVR</sequence>
<comment type="caution">
    <text evidence="3">The sequence shown here is derived from an EMBL/GenBank/DDBJ whole genome shotgun (WGS) entry which is preliminary data.</text>
</comment>
<keyword evidence="4" id="KW-1185">Reference proteome</keyword>
<dbReference type="Proteomes" id="UP000295367">
    <property type="component" value="Unassembled WGS sequence"/>
</dbReference>
<dbReference type="PANTHER" id="PTHR28008:SF1">
    <property type="entry name" value="DOMAIN PROTEIN, PUTATIVE (AFU_ORTHOLOGUE AFUA_3G10980)-RELATED"/>
    <property type="match status" value="1"/>
</dbReference>
<dbReference type="RefSeq" id="WP_124946688.1">
    <property type="nucleotide sequence ID" value="NZ_BHVT01000038.1"/>
</dbReference>
<keyword evidence="1" id="KW-0812">Transmembrane</keyword>
<feature type="domain" description="VanZ-like" evidence="2">
    <location>
        <begin position="39"/>
        <end position="117"/>
    </location>
</feature>
<keyword evidence="1" id="KW-1133">Transmembrane helix</keyword>
<dbReference type="PANTHER" id="PTHR28008">
    <property type="entry name" value="DOMAIN PROTEIN, PUTATIVE (AFU_ORTHOLOGUE AFUA_3G10980)-RELATED"/>
    <property type="match status" value="1"/>
</dbReference>
<feature type="transmembrane region" description="Helical" evidence="1">
    <location>
        <begin position="51"/>
        <end position="68"/>
    </location>
</feature>
<keyword evidence="1" id="KW-0472">Membrane</keyword>
<dbReference type="InterPro" id="IPR006976">
    <property type="entry name" value="VanZ-like"/>
</dbReference>
<proteinExistence type="predicted"/>
<dbReference type="NCBIfam" id="NF037970">
    <property type="entry name" value="vanZ_1"/>
    <property type="match status" value="1"/>
</dbReference>
<evidence type="ECO:0000313" key="3">
    <source>
        <dbReference type="EMBL" id="TCV81292.1"/>
    </source>
</evidence>
<evidence type="ECO:0000313" key="4">
    <source>
        <dbReference type="Proteomes" id="UP000295367"/>
    </source>
</evidence>
<accession>A0A4R3XSH1</accession>
<evidence type="ECO:0000256" key="1">
    <source>
        <dbReference type="SAM" id="Phobius"/>
    </source>
</evidence>
<name>A0A4R3XSH1_9PROT</name>
<feature type="transmembrane region" description="Helical" evidence="1">
    <location>
        <begin position="12"/>
        <end position="31"/>
    </location>
</feature>
<dbReference type="AlphaFoldDB" id="A0A4R3XSH1"/>
<dbReference type="Pfam" id="PF04892">
    <property type="entry name" value="VanZ"/>
    <property type="match status" value="1"/>
</dbReference>
<gene>
    <name evidence="3" type="ORF">EDC63_12442</name>
</gene>
<dbReference type="OrthoDB" id="5568182at2"/>
<reference evidence="3 4" key="1">
    <citation type="submission" date="2019-03" db="EMBL/GenBank/DDBJ databases">
        <title>Genomic Encyclopedia of Type Strains, Phase IV (KMG-IV): sequencing the most valuable type-strain genomes for metagenomic binning, comparative biology and taxonomic classification.</title>
        <authorList>
            <person name="Goeker M."/>
        </authorList>
    </citation>
    <scope>NUCLEOTIDE SEQUENCE [LARGE SCALE GENOMIC DNA]</scope>
    <source>
        <strain evidence="3 4">DSM 100309</strain>
    </source>
</reference>
<evidence type="ECO:0000259" key="2">
    <source>
        <dbReference type="Pfam" id="PF04892"/>
    </source>
</evidence>
<protein>
    <submittedName>
        <fullName evidence="3">VanZ like protein</fullName>
    </submittedName>
</protein>
<organism evidence="3 4">
    <name type="scientific">Sulfurirhabdus autotrophica</name>
    <dbReference type="NCBI Taxonomy" id="1706046"/>
    <lineage>
        <taxon>Bacteria</taxon>
        <taxon>Pseudomonadati</taxon>
        <taxon>Pseudomonadota</taxon>
        <taxon>Betaproteobacteria</taxon>
        <taxon>Nitrosomonadales</taxon>
        <taxon>Sulfuricellaceae</taxon>
        <taxon>Sulfurirhabdus</taxon>
    </lineage>
</organism>